<sequence length="113" mass="12282">MFKVTPNPPNDPDLKLNQAAHRAIDHYLNADAEPPQPPPPSTTLFCVADDANPEMLIANSYETFSSVTALLLDLSDELTGKQRDVALAIHQLSELGMLLVDKLMEREVAVAGS</sequence>
<reference evidence="1 2" key="1">
    <citation type="submission" date="2019-08" db="EMBL/GenBank/DDBJ databases">
        <title>Pseudomonas haemolytica sp. nov. isolated from raw milk and skim milk concentrate.</title>
        <authorList>
            <person name="Hofmann K."/>
            <person name="Huptas C."/>
            <person name="Doll E."/>
            <person name="Scherer S."/>
            <person name="Wenning M."/>
        </authorList>
    </citation>
    <scope>NUCLEOTIDE SEQUENCE [LARGE SCALE GENOMIC DNA]</scope>
    <source>
        <strain evidence="1 2">DSM 108988</strain>
    </source>
</reference>
<evidence type="ECO:0008006" key="3">
    <source>
        <dbReference type="Google" id="ProtNLM"/>
    </source>
</evidence>
<gene>
    <name evidence="1" type="ORF">FRT60_08130</name>
</gene>
<dbReference type="AlphaFoldDB" id="A0A646NWD2"/>
<organism evidence="1 2">
    <name type="scientific">Pseudomonas haemolytica</name>
    <dbReference type="NCBI Taxonomy" id="2600065"/>
    <lineage>
        <taxon>Bacteria</taxon>
        <taxon>Pseudomonadati</taxon>
        <taxon>Pseudomonadota</taxon>
        <taxon>Gammaproteobacteria</taxon>
        <taxon>Pseudomonadales</taxon>
        <taxon>Pseudomonadaceae</taxon>
        <taxon>Pseudomonas</taxon>
    </lineage>
</organism>
<proteinExistence type="predicted"/>
<name>A0A646NWD2_9PSED</name>
<accession>A0A646NWD2</accession>
<protein>
    <recommendedName>
        <fullName evidence="3">DUF3077 domain-containing protein</fullName>
    </recommendedName>
</protein>
<comment type="caution">
    <text evidence="1">The sequence shown here is derived from an EMBL/GenBank/DDBJ whole genome shotgun (WGS) entry which is preliminary data.</text>
</comment>
<evidence type="ECO:0000313" key="2">
    <source>
        <dbReference type="Proteomes" id="UP000432048"/>
    </source>
</evidence>
<dbReference type="Proteomes" id="UP000432048">
    <property type="component" value="Unassembled WGS sequence"/>
</dbReference>
<evidence type="ECO:0000313" key="1">
    <source>
        <dbReference type="EMBL" id="MRJ20299.1"/>
    </source>
</evidence>
<dbReference type="EMBL" id="VOIX01000003">
    <property type="protein sequence ID" value="MRJ20299.1"/>
    <property type="molecule type" value="Genomic_DNA"/>
</dbReference>
<dbReference type="Pfam" id="PF19619">
    <property type="entry name" value="DUF6124"/>
    <property type="match status" value="1"/>
</dbReference>
<dbReference type="RefSeq" id="WP_034116914.1">
    <property type="nucleotide sequence ID" value="NZ_VOIX01000003.1"/>
</dbReference>